<dbReference type="Pfam" id="PF02962">
    <property type="entry name" value="CHMI"/>
    <property type="match status" value="1"/>
</dbReference>
<dbReference type="CDD" id="cd00580">
    <property type="entry name" value="CHMI"/>
    <property type="match status" value="1"/>
</dbReference>
<dbReference type="EMBL" id="CP023466">
    <property type="protein sequence ID" value="ATE78158.1"/>
    <property type="molecule type" value="Genomic_DNA"/>
</dbReference>
<dbReference type="Proteomes" id="UP000218385">
    <property type="component" value="Chromosome"/>
</dbReference>
<organism evidence="1 2">
    <name type="scientific">Pseudomonas frederiksbergensis</name>
    <dbReference type="NCBI Taxonomy" id="104087"/>
    <lineage>
        <taxon>Bacteria</taxon>
        <taxon>Pseudomonadati</taxon>
        <taxon>Pseudomonadota</taxon>
        <taxon>Gammaproteobacteria</taxon>
        <taxon>Pseudomonadales</taxon>
        <taxon>Pseudomonadaceae</taxon>
        <taxon>Pseudomonas</taxon>
    </lineage>
</organism>
<dbReference type="InterPro" id="IPR014347">
    <property type="entry name" value="Tautomerase/MIF_sf"/>
</dbReference>
<dbReference type="GO" id="GO:0008704">
    <property type="term" value="F:5-carboxymethyl-2-hydroxymuconate delta-isomerase activity"/>
    <property type="evidence" value="ECO:0007669"/>
    <property type="project" value="InterPro"/>
</dbReference>
<dbReference type="InterPro" id="IPR004220">
    <property type="entry name" value="5-COMe_2-OHmuconate_Isoase"/>
</dbReference>
<dbReference type="RefSeq" id="WP_096480446.1">
    <property type="nucleotide sequence ID" value="NZ_CP023466.1"/>
</dbReference>
<name>A0AB33ECU3_9PSED</name>
<dbReference type="PANTHER" id="PTHR37950">
    <property type="entry name" value="4-HYDROXYPHENYLACETATE CATABOLISM PROTEIN"/>
    <property type="match status" value="1"/>
</dbReference>
<evidence type="ECO:0000313" key="1">
    <source>
        <dbReference type="EMBL" id="ATE78158.1"/>
    </source>
</evidence>
<dbReference type="PANTHER" id="PTHR37950:SF1">
    <property type="entry name" value="4-HYDROXYPHENYLACETATE CATABOLISM PROTEIN"/>
    <property type="match status" value="1"/>
</dbReference>
<dbReference type="SUPFAM" id="SSF55331">
    <property type="entry name" value="Tautomerase/MIF"/>
    <property type="match status" value="1"/>
</dbReference>
<protein>
    <submittedName>
        <fullName evidence="1">5-carboxymethyl-2-hydroxymuconate delta-isomerase</fullName>
    </submittedName>
</protein>
<accession>A0AB33ECU3</accession>
<dbReference type="Gene3D" id="3.30.429.10">
    <property type="entry name" value="Macrophage Migration Inhibitory Factor"/>
    <property type="match status" value="1"/>
</dbReference>
<reference evidence="1 2" key="1">
    <citation type="submission" date="2017-09" db="EMBL/GenBank/DDBJ databases">
        <title>Complete Genome sequence of Lysobacter capsici KNU-15.</title>
        <authorList>
            <person name="Kim M.-C."/>
            <person name="Yi H."/>
            <person name="Lee D.-W."/>
            <person name="Shin J.-H."/>
        </authorList>
    </citation>
    <scope>NUCLEOTIDE SEQUENCE [LARGE SCALE GENOMIC DNA]</scope>
    <source>
        <strain evidence="1 2">KNU-15</strain>
    </source>
</reference>
<sequence length="128" mass="14335">MPHFIVEYTANLENELALDTLFANVHRQLIAKQLFPTGGILGLARRIEHYCFADGLGDHAGVHVELKLSATRPQALREEIGQNIFATLQAHFADLQARRFQALSMEVGLFHPGAFFNSNNLHALFEHS</sequence>
<proteinExistence type="predicted"/>
<evidence type="ECO:0000313" key="2">
    <source>
        <dbReference type="Proteomes" id="UP000218385"/>
    </source>
</evidence>
<gene>
    <name evidence="1" type="ORF">CNN82_17605</name>
</gene>
<dbReference type="AlphaFoldDB" id="A0AB33ECU3"/>